<comment type="caution">
    <text evidence="1">The sequence shown here is derived from an EMBL/GenBank/DDBJ whole genome shotgun (WGS) entry which is preliminary data.</text>
</comment>
<dbReference type="Proteomes" id="UP000828390">
    <property type="component" value="Unassembled WGS sequence"/>
</dbReference>
<organism evidence="1 2">
    <name type="scientific">Dreissena polymorpha</name>
    <name type="common">Zebra mussel</name>
    <name type="synonym">Mytilus polymorpha</name>
    <dbReference type="NCBI Taxonomy" id="45954"/>
    <lineage>
        <taxon>Eukaryota</taxon>
        <taxon>Metazoa</taxon>
        <taxon>Spiralia</taxon>
        <taxon>Lophotrochozoa</taxon>
        <taxon>Mollusca</taxon>
        <taxon>Bivalvia</taxon>
        <taxon>Autobranchia</taxon>
        <taxon>Heteroconchia</taxon>
        <taxon>Euheterodonta</taxon>
        <taxon>Imparidentia</taxon>
        <taxon>Neoheterodontei</taxon>
        <taxon>Myida</taxon>
        <taxon>Dreissenoidea</taxon>
        <taxon>Dreissenidae</taxon>
        <taxon>Dreissena</taxon>
    </lineage>
</organism>
<proteinExistence type="predicted"/>
<gene>
    <name evidence="1" type="ORF">DPMN_069909</name>
</gene>
<evidence type="ECO:0000313" key="1">
    <source>
        <dbReference type="EMBL" id="KAH3710428.1"/>
    </source>
</evidence>
<accession>A0A9D3Z0E2</accession>
<reference evidence="1" key="1">
    <citation type="journal article" date="2019" name="bioRxiv">
        <title>The Genome of the Zebra Mussel, Dreissena polymorpha: A Resource for Invasive Species Research.</title>
        <authorList>
            <person name="McCartney M.A."/>
            <person name="Auch B."/>
            <person name="Kono T."/>
            <person name="Mallez S."/>
            <person name="Zhang Y."/>
            <person name="Obille A."/>
            <person name="Becker A."/>
            <person name="Abrahante J.E."/>
            <person name="Garbe J."/>
            <person name="Badalamenti J.P."/>
            <person name="Herman A."/>
            <person name="Mangelson H."/>
            <person name="Liachko I."/>
            <person name="Sullivan S."/>
            <person name="Sone E.D."/>
            <person name="Koren S."/>
            <person name="Silverstein K.A.T."/>
            <person name="Beckman K.B."/>
            <person name="Gohl D.M."/>
        </authorList>
    </citation>
    <scope>NUCLEOTIDE SEQUENCE</scope>
    <source>
        <strain evidence="1">Duluth1</strain>
        <tissue evidence="1">Whole animal</tissue>
    </source>
</reference>
<dbReference type="EMBL" id="JAIWYP010000014">
    <property type="protein sequence ID" value="KAH3710428.1"/>
    <property type="molecule type" value="Genomic_DNA"/>
</dbReference>
<sequence length="65" mass="7704">MKLTNKTLWKHVNDMKLAANKFRSSKQTNALRKMKLKEALDGQDPYQKPKHVISNSHRFKLRQLL</sequence>
<evidence type="ECO:0000313" key="2">
    <source>
        <dbReference type="Proteomes" id="UP000828390"/>
    </source>
</evidence>
<protein>
    <submittedName>
        <fullName evidence="1">Uncharacterized protein</fullName>
    </submittedName>
</protein>
<reference evidence="1" key="2">
    <citation type="submission" date="2020-11" db="EMBL/GenBank/DDBJ databases">
        <authorList>
            <person name="McCartney M.A."/>
            <person name="Auch B."/>
            <person name="Kono T."/>
            <person name="Mallez S."/>
            <person name="Becker A."/>
            <person name="Gohl D.M."/>
            <person name="Silverstein K.A.T."/>
            <person name="Koren S."/>
            <person name="Bechman K.B."/>
            <person name="Herman A."/>
            <person name="Abrahante J.E."/>
            <person name="Garbe J."/>
        </authorList>
    </citation>
    <scope>NUCLEOTIDE SEQUENCE</scope>
    <source>
        <strain evidence="1">Duluth1</strain>
        <tissue evidence="1">Whole animal</tissue>
    </source>
</reference>
<name>A0A9D3Z0E2_DREPO</name>
<dbReference type="AlphaFoldDB" id="A0A9D3Z0E2"/>
<keyword evidence="2" id="KW-1185">Reference proteome</keyword>